<dbReference type="InterPro" id="IPR016155">
    <property type="entry name" value="Mopterin_synth/thiamin_S_b"/>
</dbReference>
<reference evidence="1" key="1">
    <citation type="journal article" date="2020" name="mSystems">
        <title>Genome- and Community-Level Interaction Insights into Carbon Utilization and Element Cycling Functions of Hydrothermarchaeota in Hydrothermal Sediment.</title>
        <authorList>
            <person name="Zhou Z."/>
            <person name="Liu Y."/>
            <person name="Xu W."/>
            <person name="Pan J."/>
            <person name="Luo Z.H."/>
            <person name="Li M."/>
        </authorList>
    </citation>
    <scope>NUCLEOTIDE SEQUENCE [LARGE SCALE GENOMIC DNA]</scope>
    <source>
        <strain evidence="1">SpSt-125</strain>
    </source>
</reference>
<name>A0A7J2U1C6_9CREN</name>
<proteinExistence type="predicted"/>
<dbReference type="Pfam" id="PF02597">
    <property type="entry name" value="ThiS"/>
    <property type="match status" value="1"/>
</dbReference>
<evidence type="ECO:0008006" key="2">
    <source>
        <dbReference type="Google" id="ProtNLM"/>
    </source>
</evidence>
<accession>A0A7J2U1C6</accession>
<gene>
    <name evidence="1" type="ORF">ENO26_03565</name>
</gene>
<dbReference type="Gene3D" id="3.10.20.30">
    <property type="match status" value="1"/>
</dbReference>
<dbReference type="EMBL" id="DSEU01000024">
    <property type="protein sequence ID" value="HEM66638.1"/>
    <property type="molecule type" value="Genomic_DNA"/>
</dbReference>
<dbReference type="SUPFAM" id="SSF54285">
    <property type="entry name" value="MoaD/ThiS"/>
    <property type="match status" value="1"/>
</dbReference>
<sequence>MQLKDMGKSLRININIYMDLAKKLGWKNIELVIDKEKTTFNEILSTVKDLKDAIINQLDDYIILINGLNIKLLKGLETEILGDTTIDIFPPAAGGINKH</sequence>
<comment type="caution">
    <text evidence="1">The sequence shown here is derived from an EMBL/GenBank/DDBJ whole genome shotgun (WGS) entry which is preliminary data.</text>
</comment>
<dbReference type="InterPro" id="IPR012675">
    <property type="entry name" value="Beta-grasp_dom_sf"/>
</dbReference>
<protein>
    <recommendedName>
        <fullName evidence="2">MoaD/ThiS family protein</fullName>
    </recommendedName>
</protein>
<dbReference type="InterPro" id="IPR003749">
    <property type="entry name" value="ThiS/MoaD-like"/>
</dbReference>
<organism evidence="1">
    <name type="scientific">Ignisphaera aggregans</name>
    <dbReference type="NCBI Taxonomy" id="334771"/>
    <lineage>
        <taxon>Archaea</taxon>
        <taxon>Thermoproteota</taxon>
        <taxon>Thermoprotei</taxon>
        <taxon>Desulfurococcales</taxon>
        <taxon>Desulfurococcaceae</taxon>
        <taxon>Ignisphaera</taxon>
    </lineage>
</organism>
<evidence type="ECO:0000313" key="1">
    <source>
        <dbReference type="EMBL" id="HEM66638.1"/>
    </source>
</evidence>
<dbReference type="AlphaFoldDB" id="A0A7J2U1C6"/>